<dbReference type="AlphaFoldDB" id="A0AA36DS70"/>
<dbReference type="Proteomes" id="UP001176961">
    <property type="component" value="Unassembled WGS sequence"/>
</dbReference>
<dbReference type="EMBL" id="CATQJL010000001">
    <property type="protein sequence ID" value="CAJ0591733.1"/>
    <property type="molecule type" value="Genomic_DNA"/>
</dbReference>
<evidence type="ECO:0000313" key="1">
    <source>
        <dbReference type="EMBL" id="CAJ0591733.1"/>
    </source>
</evidence>
<accession>A0AA36DS70</accession>
<comment type="caution">
    <text evidence="1">The sequence shown here is derived from an EMBL/GenBank/DDBJ whole genome shotgun (WGS) entry which is preliminary data.</text>
</comment>
<evidence type="ECO:0000313" key="2">
    <source>
        <dbReference type="Proteomes" id="UP001176961"/>
    </source>
</evidence>
<organism evidence="1 2">
    <name type="scientific">Cylicocyclus nassatus</name>
    <name type="common">Nematode worm</name>
    <dbReference type="NCBI Taxonomy" id="53992"/>
    <lineage>
        <taxon>Eukaryota</taxon>
        <taxon>Metazoa</taxon>
        <taxon>Ecdysozoa</taxon>
        <taxon>Nematoda</taxon>
        <taxon>Chromadorea</taxon>
        <taxon>Rhabditida</taxon>
        <taxon>Rhabditina</taxon>
        <taxon>Rhabditomorpha</taxon>
        <taxon>Strongyloidea</taxon>
        <taxon>Strongylidae</taxon>
        <taxon>Cylicocyclus</taxon>
    </lineage>
</organism>
<reference evidence="1" key="1">
    <citation type="submission" date="2023-07" db="EMBL/GenBank/DDBJ databases">
        <authorList>
            <consortium name="CYATHOMIX"/>
        </authorList>
    </citation>
    <scope>NUCLEOTIDE SEQUENCE</scope>
    <source>
        <strain evidence="1">N/A</strain>
    </source>
</reference>
<protein>
    <submittedName>
        <fullName evidence="1">Uncharacterized protein</fullName>
    </submittedName>
</protein>
<gene>
    <name evidence="1" type="ORF">CYNAS_LOCUS3716</name>
</gene>
<proteinExistence type="predicted"/>
<name>A0AA36DS70_CYLNA</name>
<sequence length="66" mass="7723">MLRIEVKRWRGRTEFSYSYLIACSATDFVDVLPSAMRVLCTPKGTMWITWRKFPDSGSFQTRLIDS</sequence>
<keyword evidence="2" id="KW-1185">Reference proteome</keyword>